<dbReference type="AlphaFoldDB" id="A0A101DY24"/>
<name>A0A101DY24_ARCFL</name>
<feature type="non-terminal residue" evidence="3">
    <location>
        <position position="1"/>
    </location>
</feature>
<dbReference type="Proteomes" id="UP000054307">
    <property type="component" value="Unassembled WGS sequence"/>
</dbReference>
<dbReference type="Gene3D" id="3.40.50.300">
    <property type="entry name" value="P-loop containing nucleotide triphosphate hydrolases"/>
    <property type="match status" value="1"/>
</dbReference>
<dbReference type="Pfam" id="PF23989">
    <property type="entry name" value="PilB3_C"/>
    <property type="match status" value="1"/>
</dbReference>
<evidence type="ECO:0000313" key="4">
    <source>
        <dbReference type="Proteomes" id="UP000054015"/>
    </source>
</evidence>
<evidence type="ECO:0000259" key="1">
    <source>
        <dbReference type="Pfam" id="PF23989"/>
    </source>
</evidence>
<evidence type="ECO:0000313" key="2">
    <source>
        <dbReference type="EMBL" id="KUJ92751.1"/>
    </source>
</evidence>
<dbReference type="InterPro" id="IPR027417">
    <property type="entry name" value="P-loop_NTPase"/>
</dbReference>
<dbReference type="Proteomes" id="UP000054015">
    <property type="component" value="Unassembled WGS sequence"/>
</dbReference>
<feature type="domain" description="PilB3-like C-terminal" evidence="1">
    <location>
        <begin position="2"/>
        <end position="57"/>
    </location>
</feature>
<evidence type="ECO:0000313" key="3">
    <source>
        <dbReference type="EMBL" id="KUK05435.1"/>
    </source>
</evidence>
<gene>
    <name evidence="2" type="ORF">XD40_2042</name>
    <name evidence="3" type="ORF">XD48_2323</name>
</gene>
<comment type="caution">
    <text evidence="3">The sequence shown here is derived from an EMBL/GenBank/DDBJ whole genome shotgun (WGS) entry which is preliminary data.</text>
</comment>
<sequence length="61" mass="7554">EEIRRQRGWSVRELNEELERRRRVLEFMLEHNVRDFKRVSNIIHTYQTKPDKIMEAISKEG</sequence>
<proteinExistence type="predicted"/>
<dbReference type="PATRIC" id="fig|2234.6.peg.754"/>
<evidence type="ECO:0000313" key="5">
    <source>
        <dbReference type="Proteomes" id="UP000054307"/>
    </source>
</evidence>
<reference evidence="4 5" key="2">
    <citation type="journal article" date="2015" name="MBio">
        <title>Genome-Resolved Metagenomic Analysis Reveals Roles for Candidate Phyla and Other Microbial Community Members in Biogeochemical Transformations in Oil Reservoirs.</title>
        <authorList>
            <person name="Hu P."/>
            <person name="Tom L."/>
            <person name="Singh A."/>
            <person name="Thomas B.C."/>
            <person name="Baker B.J."/>
            <person name="Piceno Y.M."/>
            <person name="Andersen G.L."/>
            <person name="Banfield J.F."/>
        </authorList>
    </citation>
    <scope>NUCLEOTIDE SEQUENCE [LARGE SCALE GENOMIC DNA]</scope>
</reference>
<dbReference type="EMBL" id="LGEX01000121">
    <property type="protein sequence ID" value="KUK05435.1"/>
    <property type="molecule type" value="Genomic_DNA"/>
</dbReference>
<dbReference type="InterPro" id="IPR056571">
    <property type="entry name" value="PilB3-like_C"/>
</dbReference>
<dbReference type="EMBL" id="LGEQ01000051">
    <property type="protein sequence ID" value="KUJ92751.1"/>
    <property type="molecule type" value="Genomic_DNA"/>
</dbReference>
<accession>A0A101DY24</accession>
<reference evidence="3" key="1">
    <citation type="journal article" date="2015" name="MBio">
        <title>Genome-resolved metagenomic analysis reveals roles for candidate phyla and other microbial community members in biogeochemical transformations in oil reservoirs.</title>
        <authorList>
            <person name="Hu P."/>
            <person name="Tom L."/>
            <person name="Singh A."/>
            <person name="Thomas B.C."/>
            <person name="Baker B.J."/>
            <person name="Piceno Y.M."/>
            <person name="Andersen G.L."/>
            <person name="Banfield J.F."/>
        </authorList>
    </citation>
    <scope>NUCLEOTIDE SEQUENCE [LARGE SCALE GENOMIC DNA]</scope>
    <source>
        <strain evidence="3">49_2300</strain>
        <strain evidence="2">49_95</strain>
    </source>
</reference>
<organism evidence="3 4">
    <name type="scientific">Archaeoglobus fulgidus</name>
    <dbReference type="NCBI Taxonomy" id="2234"/>
    <lineage>
        <taxon>Archaea</taxon>
        <taxon>Methanobacteriati</taxon>
        <taxon>Methanobacteriota</taxon>
        <taxon>Archaeoglobi</taxon>
        <taxon>Archaeoglobales</taxon>
        <taxon>Archaeoglobaceae</taxon>
        <taxon>Archaeoglobus</taxon>
    </lineage>
</organism>
<protein>
    <submittedName>
        <fullName evidence="3">Type II secretion system protein (GspE-3)</fullName>
    </submittedName>
</protein>